<evidence type="ECO:0008006" key="3">
    <source>
        <dbReference type="Google" id="ProtNLM"/>
    </source>
</evidence>
<evidence type="ECO:0000313" key="2">
    <source>
        <dbReference type="Proteomes" id="UP000051449"/>
    </source>
</evidence>
<dbReference type="AlphaFoldDB" id="A0AAN5WD61"/>
<dbReference type="Proteomes" id="UP000051449">
    <property type="component" value="Unassembled WGS sequence"/>
</dbReference>
<gene>
    <name evidence="1" type="ORF">APD33_13625</name>
</gene>
<dbReference type="RefSeq" id="WP_000220594.1">
    <property type="nucleotide sequence ID" value="NZ_CAJHFN010000015.1"/>
</dbReference>
<evidence type="ECO:0000313" key="1">
    <source>
        <dbReference type="EMBL" id="KQE03648.1"/>
    </source>
</evidence>
<dbReference type="InterPro" id="IPR009899">
    <property type="entry name" value="ArdA"/>
</dbReference>
<dbReference type="InterPro" id="IPR041893">
    <property type="entry name" value="ArdA_dom3"/>
</dbReference>
<dbReference type="Pfam" id="PF07275">
    <property type="entry name" value="ArdA"/>
    <property type="match status" value="1"/>
</dbReference>
<reference evidence="1 2" key="1">
    <citation type="submission" date="2015-10" db="EMBL/GenBank/DDBJ databases">
        <title>The utility of whole genome sequencing in characterizing Acinetobacter epidemiology and analyzing hospital outbreaks.</title>
        <authorList>
            <person name="Ozer E.A."/>
            <person name="Fitzpatrick M.A."/>
            <person name="Hauser A.R."/>
        </authorList>
    </citation>
    <scope>NUCLEOTIDE SEQUENCE [LARGE SCALE GENOMIC DNA]</scope>
    <source>
        <strain evidence="1 2">ABBL072</strain>
    </source>
</reference>
<dbReference type="Gene3D" id="1.10.10.1190">
    <property type="entry name" value="Antirestriction protein ArdA, domain 3"/>
    <property type="match status" value="1"/>
</dbReference>
<organism evidence="1 2">
    <name type="scientific">Acinetobacter baumannii</name>
    <dbReference type="NCBI Taxonomy" id="470"/>
    <lineage>
        <taxon>Bacteria</taxon>
        <taxon>Pseudomonadati</taxon>
        <taxon>Pseudomonadota</taxon>
        <taxon>Gammaproteobacteria</taxon>
        <taxon>Moraxellales</taxon>
        <taxon>Moraxellaceae</taxon>
        <taxon>Acinetobacter</taxon>
        <taxon>Acinetobacter calcoaceticus/baumannii complex</taxon>
    </lineage>
</organism>
<protein>
    <recommendedName>
        <fullName evidence="3">Antirestriction protein ArdA</fullName>
    </recommendedName>
</protein>
<comment type="caution">
    <text evidence="1">The sequence shown here is derived from an EMBL/GenBank/DDBJ whole genome shotgun (WGS) entry which is preliminary data.</text>
</comment>
<proteinExistence type="predicted"/>
<sequence length="180" mass="21501">MTYETNDQVTIEQFLAKFSNPDNKKRFRLEGFSFTHQHGFNLYFDEYDDFIDELGDVEIEFWQLEDTWANEEIKVSSFKMLETLIEFLVSLDLDEVKEVGTYAALVEGNYADWSNVKEWHEDRYVCDYENDDDFGRYLIDECSALEIPEDIQGYFDYERYGRDALISDYLVAEGKVYRNY</sequence>
<accession>A0AAN5WD61</accession>
<dbReference type="EMBL" id="LLGC01000179">
    <property type="protein sequence ID" value="KQE03648.1"/>
    <property type="molecule type" value="Genomic_DNA"/>
</dbReference>
<name>A0AAN5WD61_ACIBA</name>